<dbReference type="KEGG" id="isc:8029053"/>
<dbReference type="InterPro" id="IPR029063">
    <property type="entry name" value="SAM-dependent_MTases_sf"/>
</dbReference>
<reference evidence="14 16" key="1">
    <citation type="submission" date="2008-03" db="EMBL/GenBank/DDBJ databases">
        <title>Annotation of Ixodes scapularis.</title>
        <authorList>
            <consortium name="Ixodes scapularis Genome Project Consortium"/>
            <person name="Caler E."/>
            <person name="Hannick L.I."/>
            <person name="Bidwell S."/>
            <person name="Joardar V."/>
            <person name="Thiagarajan M."/>
            <person name="Amedeo P."/>
            <person name="Galinsky K.J."/>
            <person name="Schobel S."/>
            <person name="Inman J."/>
            <person name="Hostetler J."/>
            <person name="Miller J."/>
            <person name="Hammond M."/>
            <person name="Megy K."/>
            <person name="Lawson D."/>
            <person name="Kodira C."/>
            <person name="Sutton G."/>
            <person name="Meyer J."/>
            <person name="Hill C.A."/>
            <person name="Birren B."/>
            <person name="Nene V."/>
            <person name="Collins F."/>
            <person name="Alarcon-Chaidez F."/>
            <person name="Wikel S."/>
            <person name="Strausberg R."/>
        </authorList>
    </citation>
    <scope>NUCLEOTIDE SEQUENCE [LARGE SCALE GENOMIC DNA]</scope>
    <source>
        <strain evidence="16">Wikel</strain>
        <strain evidence="14">Wikel colony</strain>
    </source>
</reference>
<accession>B7PHJ2</accession>
<keyword evidence="6 11" id="KW-0694">RNA-binding</keyword>
<dbReference type="CDD" id="cd02440">
    <property type="entry name" value="AdoMet_MTases"/>
    <property type="match status" value="1"/>
</dbReference>
<dbReference type="PaxDb" id="6945-B7PHJ2"/>
<gene>
    <name evidence="15" type="primary">8029053</name>
    <name evidence="14" type="ORF">IscW_ISCW004655</name>
</gene>
<keyword evidence="2 12" id="KW-0698">rRNA processing</keyword>
<dbReference type="EC" id="2.1.1.-" evidence="12"/>
<dbReference type="FunFam" id="3.40.50.150:FF:000109">
    <property type="entry name" value="rRNA adenine N(6)-methyltransferase"/>
    <property type="match status" value="1"/>
</dbReference>
<evidence type="ECO:0000256" key="1">
    <source>
        <dbReference type="ARBA" id="ARBA00004173"/>
    </source>
</evidence>
<keyword evidence="16" id="KW-1185">Reference proteome</keyword>
<evidence type="ECO:0000256" key="9">
    <source>
        <dbReference type="ARBA" id="ARBA00023128"/>
    </source>
</evidence>
<dbReference type="Pfam" id="PF00398">
    <property type="entry name" value="RrnaAD"/>
    <property type="match status" value="1"/>
</dbReference>
<dbReference type="EMBL" id="ABJB010229000">
    <property type="status" value="NOT_ANNOTATED_CDS"/>
    <property type="molecule type" value="Genomic_DNA"/>
</dbReference>
<dbReference type="HOGENOM" id="CLU_041220_7_0_1"/>
<dbReference type="EnsemblMetazoa" id="ISCW004655-RA">
    <property type="protein sequence ID" value="ISCW004655-PA"/>
    <property type="gene ID" value="ISCW004655"/>
</dbReference>
<dbReference type="VEuPathDB" id="VectorBase:ISCI004655"/>
<feature type="binding site" evidence="11">
    <location>
        <position position="141"/>
    </location>
    <ligand>
        <name>S-adenosyl-L-methionine</name>
        <dbReference type="ChEBI" id="CHEBI:59789"/>
    </ligand>
</feature>
<dbReference type="EMBL" id="ABJB010843545">
    <property type="status" value="NOT_ANNOTATED_CDS"/>
    <property type="molecule type" value="Genomic_DNA"/>
</dbReference>
<evidence type="ECO:0000256" key="10">
    <source>
        <dbReference type="ARBA" id="ARBA00023163"/>
    </source>
</evidence>
<dbReference type="FunCoup" id="B7PHJ2">
    <property type="interactions" value="312"/>
</dbReference>
<dbReference type="FunFam" id="1.10.8.100:FF:000006">
    <property type="entry name" value="rRNA adenine N(6)-methyltransferase"/>
    <property type="match status" value="1"/>
</dbReference>
<dbReference type="EMBL" id="DS713306">
    <property type="protein sequence ID" value="EEC06064.1"/>
    <property type="molecule type" value="Genomic_DNA"/>
</dbReference>
<dbReference type="Gene3D" id="3.40.50.150">
    <property type="entry name" value="Vaccinia Virus protein VP39"/>
    <property type="match status" value="1"/>
</dbReference>
<evidence type="ECO:0000256" key="5">
    <source>
        <dbReference type="ARBA" id="ARBA00022691"/>
    </source>
</evidence>
<feature type="binding site" evidence="11">
    <location>
        <position position="92"/>
    </location>
    <ligand>
        <name>S-adenosyl-L-methionine</name>
        <dbReference type="ChEBI" id="CHEBI:59789"/>
    </ligand>
</feature>
<dbReference type="VEuPathDB" id="VectorBase:ISCP_038639"/>
<keyword evidence="5 11" id="KW-0949">S-adenosyl-L-methionine</keyword>
<dbReference type="GO" id="GO:0000179">
    <property type="term" value="F:rRNA (adenine-N6,N6-)-dimethyltransferase activity"/>
    <property type="evidence" value="ECO:0000318"/>
    <property type="project" value="GO_Central"/>
</dbReference>
<evidence type="ECO:0000256" key="8">
    <source>
        <dbReference type="ARBA" id="ARBA00023015"/>
    </source>
</evidence>
<keyword evidence="3 11" id="KW-0489">Methyltransferase</keyword>
<dbReference type="GO" id="GO:0031167">
    <property type="term" value="P:rRNA methylation"/>
    <property type="evidence" value="ECO:0000318"/>
    <property type="project" value="GO_Central"/>
</dbReference>
<evidence type="ECO:0000256" key="2">
    <source>
        <dbReference type="ARBA" id="ARBA00022552"/>
    </source>
</evidence>
<dbReference type="InterPro" id="IPR020596">
    <property type="entry name" value="rRNA_Ade_Mease_Trfase_CS"/>
</dbReference>
<dbReference type="GO" id="GO:0005759">
    <property type="term" value="C:mitochondrial matrix"/>
    <property type="evidence" value="ECO:0000318"/>
    <property type="project" value="GO_Central"/>
</dbReference>
<evidence type="ECO:0000256" key="4">
    <source>
        <dbReference type="ARBA" id="ARBA00022679"/>
    </source>
</evidence>
<reference evidence="15" key="2">
    <citation type="submission" date="2020-05" db="UniProtKB">
        <authorList>
            <consortium name="EnsemblMetazoa"/>
        </authorList>
    </citation>
    <scope>IDENTIFICATION</scope>
    <source>
        <strain evidence="15">wikel</strain>
    </source>
</reference>
<dbReference type="STRING" id="6945.B7PHJ2"/>
<comment type="similarity">
    <text evidence="11 12">Belongs to the class I-like SAM-binding methyltransferase superfamily. rRNA adenine N(6)-methyltransferase family.</text>
</comment>
<name>B7PHJ2_IXOSC</name>
<keyword evidence="8" id="KW-0805">Transcription regulation</keyword>
<dbReference type="PROSITE" id="PS01131">
    <property type="entry name" value="RRNA_A_DIMETH"/>
    <property type="match status" value="1"/>
</dbReference>
<feature type="binding site" evidence="11">
    <location>
        <position position="94"/>
    </location>
    <ligand>
        <name>S-adenosyl-L-methionine</name>
        <dbReference type="ChEBI" id="CHEBI:59789"/>
    </ligand>
</feature>
<organism>
    <name type="scientific">Ixodes scapularis</name>
    <name type="common">Black-legged tick</name>
    <name type="synonym">Deer tick</name>
    <dbReference type="NCBI Taxonomy" id="6945"/>
    <lineage>
        <taxon>Eukaryota</taxon>
        <taxon>Metazoa</taxon>
        <taxon>Ecdysozoa</taxon>
        <taxon>Arthropoda</taxon>
        <taxon>Chelicerata</taxon>
        <taxon>Arachnida</taxon>
        <taxon>Acari</taxon>
        <taxon>Parasitiformes</taxon>
        <taxon>Ixodida</taxon>
        <taxon>Ixodoidea</taxon>
        <taxon>Ixodidae</taxon>
        <taxon>Ixodinae</taxon>
        <taxon>Ixodes</taxon>
    </lineage>
</organism>
<evidence type="ECO:0000256" key="12">
    <source>
        <dbReference type="RuleBase" id="RU362106"/>
    </source>
</evidence>
<protein>
    <recommendedName>
        <fullName evidence="12">rRNA adenine N(6)-methyltransferase</fullName>
        <ecNumber evidence="12">2.1.1.-</ecNumber>
    </recommendedName>
</protein>
<feature type="binding site" evidence="11">
    <location>
        <position position="197"/>
    </location>
    <ligand>
        <name>S-adenosyl-L-methionine</name>
        <dbReference type="ChEBI" id="CHEBI:59789"/>
    </ligand>
</feature>
<dbReference type="InterPro" id="IPR020598">
    <property type="entry name" value="rRNA_Ade_methylase_Trfase_N"/>
</dbReference>
<dbReference type="GO" id="GO:0003723">
    <property type="term" value="F:RNA binding"/>
    <property type="evidence" value="ECO:0007669"/>
    <property type="project" value="UniProtKB-UniRule"/>
</dbReference>
<dbReference type="InterPro" id="IPR023165">
    <property type="entry name" value="rRNA_Ade_diMease-like_C"/>
</dbReference>
<dbReference type="PANTHER" id="PTHR11727:SF17">
    <property type="entry name" value="DIMETHYLADENOSINE TRANSFERASE 1, MITOCHONDRIAL"/>
    <property type="match status" value="1"/>
</dbReference>
<evidence type="ECO:0000313" key="16">
    <source>
        <dbReference type="Proteomes" id="UP000001555"/>
    </source>
</evidence>
<keyword evidence="9" id="KW-0496">Mitochondrion</keyword>
<dbReference type="VEuPathDB" id="VectorBase:ISCW004655"/>
<dbReference type="OrthoDB" id="16079at2759"/>
<sequence length="382" mass="43523">MARWRRPCCWCSPTRCSDDCSSSRSFVLDLFDSSSGLVVLLRQPLPNRRAESWCKSRMAAAREAALRLPPLPTVRDLLRMYRIRAMRQLSQNFLMDPKLTRRLVKAAGKIRDHHVIEVGPGPGCLTRPLLELGARQVVVIEKDPRFLPSLQLLAEAADNRLKIIMGDVFNYSMEDLIPQELGVPWEGPPPPVHVVGNLPFSVSTPLLVRWLRMASQRKGPFLHGRVPLTLTFQKEVAERIVAPVMHVQRCRLSVMCQAYCSVQHQLTLSGGSFFPKPDVDVGVVRLVPLVEPVIQQPFDLVEKVCNCLFNGRQKYLSNGLKNLFPSRHLDLAKDLVKLVEIDPQTRVVQLTVEEVGRICQVYEHFCLEDAKLYEYNFRLGRW</sequence>
<feature type="binding site" evidence="11">
    <location>
        <position position="167"/>
    </location>
    <ligand>
        <name>S-adenosyl-L-methionine</name>
        <dbReference type="ChEBI" id="CHEBI:59789"/>
    </ligand>
</feature>
<dbReference type="InterPro" id="IPR011530">
    <property type="entry name" value="rRNA_adenine_dimethylase"/>
</dbReference>
<keyword evidence="7" id="KW-0809">Transit peptide</keyword>
<dbReference type="EMBL" id="ABJB010972192">
    <property type="status" value="NOT_ANNOTATED_CDS"/>
    <property type="molecule type" value="Genomic_DNA"/>
</dbReference>
<keyword evidence="10" id="KW-0804">Transcription</keyword>
<evidence type="ECO:0000313" key="15">
    <source>
        <dbReference type="EnsemblMetazoa" id="ISCW004655-PA"/>
    </source>
</evidence>
<dbReference type="NCBIfam" id="TIGR00755">
    <property type="entry name" value="ksgA"/>
    <property type="match status" value="1"/>
</dbReference>
<comment type="subcellular location">
    <subcellularLocation>
        <location evidence="1">Mitochondrion</location>
    </subcellularLocation>
</comment>
<dbReference type="AlphaFoldDB" id="B7PHJ2"/>
<feature type="binding site" evidence="11">
    <location>
        <position position="119"/>
    </location>
    <ligand>
        <name>S-adenosyl-L-methionine</name>
        <dbReference type="ChEBI" id="CHEBI:59789"/>
    </ligand>
</feature>
<dbReference type="Gene3D" id="1.10.8.100">
    <property type="entry name" value="Ribosomal RNA adenine dimethylase-like, domain 2"/>
    <property type="match status" value="1"/>
</dbReference>
<dbReference type="EMBL" id="ABJB010059853">
    <property type="status" value="NOT_ANNOTATED_CDS"/>
    <property type="molecule type" value="Genomic_DNA"/>
</dbReference>
<proteinExistence type="inferred from homology"/>
<feature type="domain" description="Ribosomal RNA adenine methylase transferase N-terminal" evidence="13">
    <location>
        <begin position="99"/>
        <end position="290"/>
    </location>
</feature>
<evidence type="ECO:0000256" key="11">
    <source>
        <dbReference type="PROSITE-ProRule" id="PRU01026"/>
    </source>
</evidence>
<evidence type="ECO:0000256" key="3">
    <source>
        <dbReference type="ARBA" id="ARBA00022603"/>
    </source>
</evidence>
<dbReference type="EMBL" id="ABJB010994748">
    <property type="status" value="NOT_ANNOTATED_CDS"/>
    <property type="molecule type" value="Genomic_DNA"/>
</dbReference>
<dbReference type="SUPFAM" id="SSF53335">
    <property type="entry name" value="S-adenosyl-L-methionine-dependent methyltransferases"/>
    <property type="match status" value="1"/>
</dbReference>
<keyword evidence="4 11" id="KW-0808">Transferase</keyword>
<dbReference type="Proteomes" id="UP000001555">
    <property type="component" value="Unassembled WGS sequence"/>
</dbReference>
<dbReference type="InterPro" id="IPR001737">
    <property type="entry name" value="KsgA/Erm"/>
</dbReference>
<evidence type="ECO:0000313" key="14">
    <source>
        <dbReference type="EMBL" id="EEC06064.1"/>
    </source>
</evidence>
<evidence type="ECO:0000256" key="6">
    <source>
        <dbReference type="ARBA" id="ARBA00022884"/>
    </source>
</evidence>
<dbReference type="PANTHER" id="PTHR11727">
    <property type="entry name" value="DIMETHYLADENOSINE TRANSFERASE"/>
    <property type="match status" value="1"/>
</dbReference>
<dbReference type="SMART" id="SM00650">
    <property type="entry name" value="rADc"/>
    <property type="match status" value="1"/>
</dbReference>
<dbReference type="EMBL" id="ABJB010101726">
    <property type="status" value="NOT_ANNOTATED_CDS"/>
    <property type="molecule type" value="Genomic_DNA"/>
</dbReference>
<dbReference type="PROSITE" id="PS51689">
    <property type="entry name" value="SAM_RNA_A_N6_MT"/>
    <property type="match status" value="1"/>
</dbReference>
<evidence type="ECO:0000256" key="7">
    <source>
        <dbReference type="ARBA" id="ARBA00022946"/>
    </source>
</evidence>
<evidence type="ECO:0000259" key="13">
    <source>
        <dbReference type="SMART" id="SM00650"/>
    </source>
</evidence>
<dbReference type="InParanoid" id="B7PHJ2"/>